<dbReference type="EMBL" id="MHHY01000004">
    <property type="protein sequence ID" value="OGY40828.1"/>
    <property type="molecule type" value="Genomic_DNA"/>
</dbReference>
<proteinExistence type="predicted"/>
<dbReference type="InterPro" id="IPR012338">
    <property type="entry name" value="Beta-lactam/transpept-like"/>
</dbReference>
<reference evidence="6 7" key="1">
    <citation type="journal article" date="2016" name="Nat. Commun.">
        <title>Thousands of microbial genomes shed light on interconnected biogeochemical processes in an aquifer system.</title>
        <authorList>
            <person name="Anantharaman K."/>
            <person name="Brown C.T."/>
            <person name="Hug L.A."/>
            <person name="Sharon I."/>
            <person name="Castelle C.J."/>
            <person name="Probst A.J."/>
            <person name="Thomas B.C."/>
            <person name="Singh A."/>
            <person name="Wilkins M.J."/>
            <person name="Karaoz U."/>
            <person name="Brodie E.L."/>
            <person name="Williams K.H."/>
            <person name="Hubbard S.S."/>
            <person name="Banfield J.F."/>
        </authorList>
    </citation>
    <scope>NUCLEOTIDE SEQUENCE [LARGE SCALE GENOMIC DNA]</scope>
</reference>
<evidence type="ECO:0000313" key="7">
    <source>
        <dbReference type="Proteomes" id="UP000178570"/>
    </source>
</evidence>
<accession>A0A1G1XLD9</accession>
<evidence type="ECO:0000256" key="1">
    <source>
        <dbReference type="ARBA" id="ARBA00004370"/>
    </source>
</evidence>
<dbReference type="STRING" id="1797529.A2570_00225"/>
<dbReference type="AlphaFoldDB" id="A0A1G1XLD9"/>
<organism evidence="6 7">
    <name type="scientific">Candidatus Brennerbacteria bacterium RIFOXYD1_FULL_41_16</name>
    <dbReference type="NCBI Taxonomy" id="1797529"/>
    <lineage>
        <taxon>Bacteria</taxon>
        <taxon>Candidatus Brenneribacteriota</taxon>
    </lineage>
</organism>
<sequence length="595" mass="66473">MRAIKKSLKNIFSLRSFSIRIFLTVGFFILAVNTLAFRYFSLQVSKHDEWKEKALAQQIDVSEFGPERGEMLARDKDNNLQPLAVNKHVYHAVFSPRDFVGGEPEKKKLAEFLSELLSLNYDEVLTKISKTEDAYEVLKKNIIEEKAVEIRTLGVKGLWVEDEESRFYPLKEFASHLIGFVGFNDDDRLDGRYGVELGFNDLLSGSGPDRQALEKILSKSSFLGASGLYKKDGSDIVLTIEPIVQREIEKLLAEEVKKWNAKSGNVIVMDPKTGRIIALADYPNFDPNLYSKEKDLSVFLNSAVSLRYEPGSVFKPFTLAAGLSSGKIKPTTEYYDSGEKKIDGEVIRNAGDSAPKKMISMSLFLERSYNLGAVFIQETVGDSFFRDFILKTMGFEEKTGIDLPQEIQSSFSNFYAPEGRRINFATASFGQGVAVTPIKLLQEFSAFGNSGTMMKPFVVSEIRGKGDKVKITKPEIDKRTMSKDVVDQALPLLENVISGEKGSGKAAKIKGYRIAGKTGTGEIPREDGKGYSERVNHSFLGLVPVSDPQFVVLTRIEDPKGVRYAEATAVPLFRKIMSFMLNYYAVPPDKPEELN</sequence>
<dbReference type="Pfam" id="PF00905">
    <property type="entry name" value="Transpeptidase"/>
    <property type="match status" value="1"/>
</dbReference>
<dbReference type="PANTHER" id="PTHR30627:SF1">
    <property type="entry name" value="PEPTIDOGLYCAN D,D-TRANSPEPTIDASE FTSI"/>
    <property type="match status" value="1"/>
</dbReference>
<evidence type="ECO:0000256" key="2">
    <source>
        <dbReference type="ARBA" id="ARBA00023136"/>
    </source>
</evidence>
<dbReference type="Gene3D" id="3.40.710.10">
    <property type="entry name" value="DD-peptidase/beta-lactamase superfamily"/>
    <property type="match status" value="1"/>
</dbReference>
<dbReference type="InterPro" id="IPR036138">
    <property type="entry name" value="PBP_dimer_sf"/>
</dbReference>
<evidence type="ECO:0000259" key="4">
    <source>
        <dbReference type="Pfam" id="PF00905"/>
    </source>
</evidence>
<gene>
    <name evidence="6" type="ORF">A2570_00225</name>
</gene>
<feature type="domain" description="Penicillin-binding protein transpeptidase" evidence="4">
    <location>
        <begin position="266"/>
        <end position="577"/>
    </location>
</feature>
<protein>
    <recommendedName>
        <fullName evidence="8">Penicillin-binding protein transpeptidase domain-containing protein</fullName>
    </recommendedName>
</protein>
<comment type="caution">
    <text evidence="6">The sequence shown here is derived from an EMBL/GenBank/DDBJ whole genome shotgun (WGS) entry which is preliminary data.</text>
</comment>
<name>A0A1G1XLD9_9BACT</name>
<keyword evidence="3" id="KW-0812">Transmembrane</keyword>
<dbReference type="Gene3D" id="3.90.1310.10">
    <property type="entry name" value="Penicillin-binding protein 2a (Domain 2)"/>
    <property type="match status" value="1"/>
</dbReference>
<dbReference type="PANTHER" id="PTHR30627">
    <property type="entry name" value="PEPTIDOGLYCAN D,D-TRANSPEPTIDASE"/>
    <property type="match status" value="1"/>
</dbReference>
<dbReference type="InterPro" id="IPR005311">
    <property type="entry name" value="PBP_dimer"/>
</dbReference>
<dbReference type="GO" id="GO:0071555">
    <property type="term" value="P:cell wall organization"/>
    <property type="evidence" value="ECO:0007669"/>
    <property type="project" value="TreeGrafter"/>
</dbReference>
<keyword evidence="2 3" id="KW-0472">Membrane</keyword>
<evidence type="ECO:0000259" key="5">
    <source>
        <dbReference type="Pfam" id="PF03717"/>
    </source>
</evidence>
<dbReference type="SUPFAM" id="SSF56601">
    <property type="entry name" value="beta-lactamase/transpeptidase-like"/>
    <property type="match status" value="1"/>
</dbReference>
<feature type="domain" description="Penicillin-binding protein dimerisation" evidence="5">
    <location>
        <begin position="66"/>
        <end position="205"/>
    </location>
</feature>
<comment type="subcellular location">
    <subcellularLocation>
        <location evidence="1">Membrane</location>
    </subcellularLocation>
</comment>
<evidence type="ECO:0008006" key="8">
    <source>
        <dbReference type="Google" id="ProtNLM"/>
    </source>
</evidence>
<keyword evidence="3" id="KW-1133">Transmembrane helix</keyword>
<evidence type="ECO:0000313" key="6">
    <source>
        <dbReference type="EMBL" id="OGY40828.1"/>
    </source>
</evidence>
<dbReference type="Proteomes" id="UP000178570">
    <property type="component" value="Unassembled WGS sequence"/>
</dbReference>
<dbReference type="InterPro" id="IPR050515">
    <property type="entry name" value="Beta-lactam/transpept"/>
</dbReference>
<dbReference type="GO" id="GO:0008658">
    <property type="term" value="F:penicillin binding"/>
    <property type="evidence" value="ECO:0007669"/>
    <property type="project" value="InterPro"/>
</dbReference>
<feature type="transmembrane region" description="Helical" evidence="3">
    <location>
        <begin position="21"/>
        <end position="40"/>
    </location>
</feature>
<dbReference type="GO" id="GO:0005886">
    <property type="term" value="C:plasma membrane"/>
    <property type="evidence" value="ECO:0007669"/>
    <property type="project" value="TreeGrafter"/>
</dbReference>
<dbReference type="SUPFAM" id="SSF56519">
    <property type="entry name" value="Penicillin binding protein dimerisation domain"/>
    <property type="match status" value="1"/>
</dbReference>
<evidence type="ECO:0000256" key="3">
    <source>
        <dbReference type="SAM" id="Phobius"/>
    </source>
</evidence>
<dbReference type="InterPro" id="IPR001460">
    <property type="entry name" value="PCN-bd_Tpept"/>
</dbReference>
<dbReference type="Pfam" id="PF03717">
    <property type="entry name" value="PBP_dimer"/>
    <property type="match status" value="1"/>
</dbReference>
<dbReference type="Gene3D" id="3.30.450.330">
    <property type="match status" value="1"/>
</dbReference>